<reference evidence="3" key="1">
    <citation type="submission" date="2016-10" db="EMBL/GenBank/DDBJ databases">
        <authorList>
            <person name="Varghese N."/>
            <person name="Submissions S."/>
        </authorList>
    </citation>
    <scope>NUCLEOTIDE SEQUENCE [LARGE SCALE GENOMIC DNA]</scope>
    <source>
        <strain evidence="3">M83</strain>
    </source>
</reference>
<dbReference type="RefSeq" id="WP_074520828.1">
    <property type="nucleotide sequence ID" value="NZ_FNHZ01000001.1"/>
</dbReference>
<sequence>MKEKLRVYLSGFKLRKILYDRGLGICFIWLIIVIDRMNEYGDEFFSNSVLLGLFGALLPMFLIVASMFFHKINYDKVFYLLPMTLEERRKTIVSNYLFTVLIHLIIGIIPLCFVLIMARVNIFTATFMLLNVIILSFMIIPKGFNEYVSVRFVMVVVACFITQLIEVDMFYETRISVHVFMWLIMCIFIIPMAYSCKKKIIEEFDYAMTYKEIKKAK</sequence>
<gene>
    <name evidence="2" type="ORF">SAMN05216544_0576</name>
</gene>
<keyword evidence="1" id="KW-0472">Membrane</keyword>
<feature type="transmembrane region" description="Helical" evidence="1">
    <location>
        <begin position="49"/>
        <end position="72"/>
    </location>
</feature>
<keyword evidence="1" id="KW-1133">Transmembrane helix</keyword>
<feature type="transmembrane region" description="Helical" evidence="1">
    <location>
        <begin position="152"/>
        <end position="171"/>
    </location>
</feature>
<feature type="transmembrane region" description="Helical" evidence="1">
    <location>
        <begin position="93"/>
        <end position="116"/>
    </location>
</feature>
<organism evidence="2 3">
    <name type="scientific">Lachnospira pectinoschiza</name>
    <dbReference type="NCBI Taxonomy" id="28052"/>
    <lineage>
        <taxon>Bacteria</taxon>
        <taxon>Bacillati</taxon>
        <taxon>Bacillota</taxon>
        <taxon>Clostridia</taxon>
        <taxon>Lachnospirales</taxon>
        <taxon>Lachnospiraceae</taxon>
        <taxon>Lachnospira</taxon>
    </lineage>
</organism>
<dbReference type="AlphaFoldDB" id="A0A1G9U2R8"/>
<feature type="transmembrane region" description="Helical" evidence="1">
    <location>
        <begin position="122"/>
        <end position="140"/>
    </location>
</feature>
<evidence type="ECO:0000313" key="2">
    <source>
        <dbReference type="EMBL" id="SDM53795.1"/>
    </source>
</evidence>
<feature type="transmembrane region" description="Helical" evidence="1">
    <location>
        <begin position="177"/>
        <end position="194"/>
    </location>
</feature>
<name>A0A1G9U2R8_9FIRM</name>
<evidence type="ECO:0008006" key="4">
    <source>
        <dbReference type="Google" id="ProtNLM"/>
    </source>
</evidence>
<evidence type="ECO:0000313" key="3">
    <source>
        <dbReference type="Proteomes" id="UP000187651"/>
    </source>
</evidence>
<feature type="transmembrane region" description="Helical" evidence="1">
    <location>
        <begin position="21"/>
        <end position="37"/>
    </location>
</feature>
<dbReference type="Proteomes" id="UP000187651">
    <property type="component" value="Unassembled WGS sequence"/>
</dbReference>
<dbReference type="OrthoDB" id="9888045at2"/>
<proteinExistence type="predicted"/>
<dbReference type="EMBL" id="FNHZ01000001">
    <property type="protein sequence ID" value="SDM53795.1"/>
    <property type="molecule type" value="Genomic_DNA"/>
</dbReference>
<evidence type="ECO:0000256" key="1">
    <source>
        <dbReference type="SAM" id="Phobius"/>
    </source>
</evidence>
<accession>A0A1G9U2R8</accession>
<keyword evidence="1" id="KW-0812">Transmembrane</keyword>
<protein>
    <recommendedName>
        <fullName evidence="4">ABC-2 family transporter protein</fullName>
    </recommendedName>
</protein>
<keyword evidence="3" id="KW-1185">Reference proteome</keyword>